<keyword evidence="3" id="KW-1185">Reference proteome</keyword>
<feature type="compositionally biased region" description="Basic and acidic residues" evidence="1">
    <location>
        <begin position="53"/>
        <end position="73"/>
    </location>
</feature>
<reference evidence="2 3" key="1">
    <citation type="submission" date="2019-05" db="EMBL/GenBank/DDBJ databases">
        <title>Another draft genome of Portunus trituberculatus and its Hox gene families provides insights of decapod evolution.</title>
        <authorList>
            <person name="Jeong J.-H."/>
            <person name="Song I."/>
            <person name="Kim S."/>
            <person name="Choi T."/>
            <person name="Kim D."/>
            <person name="Ryu S."/>
            <person name="Kim W."/>
        </authorList>
    </citation>
    <scope>NUCLEOTIDE SEQUENCE [LARGE SCALE GENOMIC DNA]</scope>
    <source>
        <tissue evidence="2">Muscle</tissue>
    </source>
</reference>
<comment type="caution">
    <text evidence="2">The sequence shown here is derived from an EMBL/GenBank/DDBJ whole genome shotgun (WGS) entry which is preliminary data.</text>
</comment>
<dbReference type="EMBL" id="VSRR010050149">
    <property type="protein sequence ID" value="MPC79070.1"/>
    <property type="molecule type" value="Genomic_DNA"/>
</dbReference>
<proteinExistence type="predicted"/>
<evidence type="ECO:0000256" key="1">
    <source>
        <dbReference type="SAM" id="MobiDB-lite"/>
    </source>
</evidence>
<dbReference type="AlphaFoldDB" id="A0A5B7I3D7"/>
<dbReference type="Proteomes" id="UP000324222">
    <property type="component" value="Unassembled WGS sequence"/>
</dbReference>
<feature type="region of interest" description="Disordered" evidence="1">
    <location>
        <begin position="53"/>
        <end position="79"/>
    </location>
</feature>
<gene>
    <name evidence="2" type="ORF">E2C01_073582</name>
</gene>
<sequence length="79" mass="9466">MLKLTTVATQVRLRGVQAHAEEAQAEEVRPVPTFLHERFQGRVLFEERYELESCRAPRERSHGDRKRPAEARKRERRRR</sequence>
<evidence type="ECO:0000313" key="3">
    <source>
        <dbReference type="Proteomes" id="UP000324222"/>
    </source>
</evidence>
<protein>
    <submittedName>
        <fullName evidence="2">Uncharacterized protein</fullName>
    </submittedName>
</protein>
<evidence type="ECO:0000313" key="2">
    <source>
        <dbReference type="EMBL" id="MPC79070.1"/>
    </source>
</evidence>
<organism evidence="2 3">
    <name type="scientific">Portunus trituberculatus</name>
    <name type="common">Swimming crab</name>
    <name type="synonym">Neptunus trituberculatus</name>
    <dbReference type="NCBI Taxonomy" id="210409"/>
    <lineage>
        <taxon>Eukaryota</taxon>
        <taxon>Metazoa</taxon>
        <taxon>Ecdysozoa</taxon>
        <taxon>Arthropoda</taxon>
        <taxon>Crustacea</taxon>
        <taxon>Multicrustacea</taxon>
        <taxon>Malacostraca</taxon>
        <taxon>Eumalacostraca</taxon>
        <taxon>Eucarida</taxon>
        <taxon>Decapoda</taxon>
        <taxon>Pleocyemata</taxon>
        <taxon>Brachyura</taxon>
        <taxon>Eubrachyura</taxon>
        <taxon>Portunoidea</taxon>
        <taxon>Portunidae</taxon>
        <taxon>Portuninae</taxon>
        <taxon>Portunus</taxon>
    </lineage>
</organism>
<name>A0A5B7I3D7_PORTR</name>
<accession>A0A5B7I3D7</accession>